<accession>A0ABM0VD55</accession>
<dbReference type="InterPro" id="IPR021495">
    <property type="entry name" value="CRR42-like"/>
</dbReference>
<sequence>MIGDHWLASNYYKTKEVYLSTRTHKKKLTLACSMACSVASSTRFPKMQSGVWYSGSFTPRVIVRCCETANEPPRPKSKLQVGSPIIIVEAPKVIKTAASMPCLRANSGLVKPGDVGRIVSRKPKDLWAVRLSIGTYLLDGKYFKALELDEEASD</sequence>
<protein>
    <submittedName>
        <fullName evidence="2">Uncharacterized protein LOC104736173</fullName>
    </submittedName>
</protein>
<organism evidence="1 2">
    <name type="scientific">Camelina sativa</name>
    <name type="common">False flax</name>
    <name type="synonym">Myagrum sativum</name>
    <dbReference type="NCBI Taxonomy" id="90675"/>
    <lineage>
        <taxon>Eukaryota</taxon>
        <taxon>Viridiplantae</taxon>
        <taxon>Streptophyta</taxon>
        <taxon>Embryophyta</taxon>
        <taxon>Tracheophyta</taxon>
        <taxon>Spermatophyta</taxon>
        <taxon>Magnoliopsida</taxon>
        <taxon>eudicotyledons</taxon>
        <taxon>Gunneridae</taxon>
        <taxon>Pentapetalae</taxon>
        <taxon>rosids</taxon>
        <taxon>malvids</taxon>
        <taxon>Brassicales</taxon>
        <taxon>Brassicaceae</taxon>
        <taxon>Camelineae</taxon>
        <taxon>Camelina</taxon>
    </lineage>
</organism>
<dbReference type="PANTHER" id="PTHR36799">
    <property type="match status" value="1"/>
</dbReference>
<keyword evidence="1" id="KW-1185">Reference proteome</keyword>
<reference evidence="2" key="2">
    <citation type="submission" date="2025-08" db="UniProtKB">
        <authorList>
            <consortium name="RefSeq"/>
        </authorList>
    </citation>
    <scope>IDENTIFICATION</scope>
    <source>
        <tissue evidence="2">Leaf</tissue>
    </source>
</reference>
<dbReference type="Proteomes" id="UP000694864">
    <property type="component" value="Chromosome 13"/>
</dbReference>
<dbReference type="PANTHER" id="PTHR36799:SF2">
    <property type="entry name" value="PROTEIN CHLORORESPIRATORY REDUCTION 42, CHLOROPLASTIC"/>
    <property type="match status" value="1"/>
</dbReference>
<evidence type="ECO:0000313" key="2">
    <source>
        <dbReference type="RefSeq" id="XP_010454409.1"/>
    </source>
</evidence>
<reference evidence="1" key="1">
    <citation type="journal article" date="2014" name="Nat. Commun.">
        <title>The emerging biofuel crop Camelina sativa retains a highly undifferentiated hexaploid genome structure.</title>
        <authorList>
            <person name="Kagale S."/>
            <person name="Koh C."/>
            <person name="Nixon J."/>
            <person name="Bollina V."/>
            <person name="Clarke W.E."/>
            <person name="Tuteja R."/>
            <person name="Spillane C."/>
            <person name="Robinson S.J."/>
            <person name="Links M.G."/>
            <person name="Clarke C."/>
            <person name="Higgins E.E."/>
            <person name="Huebert T."/>
            <person name="Sharpe A.G."/>
            <person name="Parkin I.A."/>
        </authorList>
    </citation>
    <scope>NUCLEOTIDE SEQUENCE [LARGE SCALE GENOMIC DNA]</scope>
    <source>
        <strain evidence="1">cv. DH55</strain>
    </source>
</reference>
<name>A0ABM0VD55_CAMSA</name>
<gene>
    <name evidence="2" type="primary">LOC104736173</name>
</gene>
<evidence type="ECO:0000313" key="1">
    <source>
        <dbReference type="Proteomes" id="UP000694864"/>
    </source>
</evidence>
<dbReference type="GeneID" id="104736173"/>
<dbReference type="RefSeq" id="XP_010454409.1">
    <property type="nucleotide sequence ID" value="XM_010456107.2"/>
</dbReference>
<proteinExistence type="predicted"/>
<dbReference type="Pfam" id="PF11347">
    <property type="entry name" value="CRR42-like"/>
    <property type="match status" value="1"/>
</dbReference>